<dbReference type="Proteomes" id="UP000077069">
    <property type="component" value="Unassembled WGS sequence"/>
</dbReference>
<evidence type="ECO:0000313" key="2">
    <source>
        <dbReference type="Proteomes" id="UP000077069"/>
    </source>
</evidence>
<name>A0A177CI21_9PLEO</name>
<evidence type="ECO:0000313" key="1">
    <source>
        <dbReference type="EMBL" id="OAG06427.1"/>
    </source>
</evidence>
<keyword evidence="2" id="KW-1185">Reference proteome</keyword>
<gene>
    <name evidence="1" type="ORF">CC84DRAFT_764282</name>
</gene>
<dbReference type="RefSeq" id="XP_018036792.1">
    <property type="nucleotide sequence ID" value="XM_018187355.1"/>
</dbReference>
<sequence length="161" mass="17658">MGTLFQKQYCLMQTFGHRGPKDMHCLMRAPDSLRFHDPYQRTGAAASLLDPGERLGGDNDDGSLFHGQAWMDAAVRSERVVVRPARRVVANWDGLGPNCVLGLIPRCVGILCRVLIADRGLTEATFPTLGSGRWYSSGNSTVQVDARRSDNLIAGSRGRWG</sequence>
<accession>A0A177CI21</accession>
<reference evidence="1 2" key="1">
    <citation type="submission" date="2016-05" db="EMBL/GenBank/DDBJ databases">
        <title>Comparative analysis of secretome profiles of manganese(II)-oxidizing ascomycete fungi.</title>
        <authorList>
            <consortium name="DOE Joint Genome Institute"/>
            <person name="Zeiner C.A."/>
            <person name="Purvine S.O."/>
            <person name="Zink E.M."/>
            <person name="Wu S."/>
            <person name="Pasa-Tolic L."/>
            <person name="Chaput D.L."/>
            <person name="Haridas S."/>
            <person name="Grigoriev I.V."/>
            <person name="Santelli C.M."/>
            <person name="Hansel C.M."/>
        </authorList>
    </citation>
    <scope>NUCLEOTIDE SEQUENCE [LARGE SCALE GENOMIC DNA]</scope>
    <source>
        <strain evidence="1 2">AP3s5-JAC2a</strain>
    </source>
</reference>
<protein>
    <submittedName>
        <fullName evidence="1">Uncharacterized protein</fullName>
    </submittedName>
</protein>
<dbReference type="GeneID" id="28770841"/>
<dbReference type="AlphaFoldDB" id="A0A177CI21"/>
<dbReference type="EMBL" id="KV441552">
    <property type="protein sequence ID" value="OAG06427.1"/>
    <property type="molecule type" value="Genomic_DNA"/>
</dbReference>
<organism evidence="1 2">
    <name type="scientific">Paraphaeosphaeria sporulosa</name>
    <dbReference type="NCBI Taxonomy" id="1460663"/>
    <lineage>
        <taxon>Eukaryota</taxon>
        <taxon>Fungi</taxon>
        <taxon>Dikarya</taxon>
        <taxon>Ascomycota</taxon>
        <taxon>Pezizomycotina</taxon>
        <taxon>Dothideomycetes</taxon>
        <taxon>Pleosporomycetidae</taxon>
        <taxon>Pleosporales</taxon>
        <taxon>Massarineae</taxon>
        <taxon>Didymosphaeriaceae</taxon>
        <taxon>Paraphaeosphaeria</taxon>
    </lineage>
</organism>
<dbReference type="InParanoid" id="A0A177CI21"/>
<proteinExistence type="predicted"/>